<feature type="domain" description="Heterokaryon incompatibility" evidence="1">
    <location>
        <begin position="54"/>
        <end position="189"/>
    </location>
</feature>
<proteinExistence type="predicted"/>
<keyword evidence="3" id="KW-1185">Reference proteome</keyword>
<evidence type="ECO:0000313" key="3">
    <source>
        <dbReference type="Proteomes" id="UP000250266"/>
    </source>
</evidence>
<dbReference type="InterPro" id="IPR052895">
    <property type="entry name" value="HetReg/Transcr_Mod"/>
</dbReference>
<name>A0A8E2DWN8_9PEZI</name>
<dbReference type="InterPro" id="IPR010730">
    <property type="entry name" value="HET"/>
</dbReference>
<dbReference type="Proteomes" id="UP000250266">
    <property type="component" value="Unassembled WGS sequence"/>
</dbReference>
<sequence>MSSLNSGRQPFNYENCPLNPSQQETRLLELLPGSRDDELQAKILVASLLEQPVYDAMSYCWGDSGATFRIVLNQDWYLPIRSNLRNALTDIRRPDRSMVLWTDAICINQKNGNEVGDQVGKMRYIYAGAQVVRAWIDHEVDTGDEVFREMPNVRRGEMETIRLHDEQFWSPAVSLLKAEYWKRLWIQQELILAREVAIHCRATVLAPELSQWLLQIPSDAQGRVRQTRDSATASLHQLINGEAPTLFFDGISYARSVISKRDMLSKSPFNLGALPVEFEYGSLLSLFSDTLSLRTSDSRDRVYGLLGIAIDFEAGDISVDYTLSVQRVYSQIADMCIKKYHNLMFLCYQPLDEYHGDLPTWLPAPEKHVEVLWTIMRASAAFGSSTKAHGAYVHADGLALSVRGVCVDVISAVPSDKPLREVPVLEWRELLRDCHRSKGPTSQEQESSFSNDEELVTLLFPWWLDEAYTAYELQRLDSAEQRAAVEKLFEIAEKPDMLPFPLDDIIEKRCNISELLTAQELQAFRCMWYALYDNKFVRTVENRLGLADYQSPIQAGDEIWALYGSPLPIVLRSESGQRNKYKWIGCIKNIPGLMKGEGLAKFPEGAKLGFKYQEREIRQIDIW</sequence>
<dbReference type="EMBL" id="KV745971">
    <property type="protein sequence ID" value="OCK73101.1"/>
    <property type="molecule type" value="Genomic_DNA"/>
</dbReference>
<gene>
    <name evidence="2" type="ORF">K432DRAFT_430751</name>
</gene>
<dbReference type="OrthoDB" id="2157530at2759"/>
<dbReference type="PANTHER" id="PTHR24148">
    <property type="entry name" value="ANKYRIN REPEAT DOMAIN-CONTAINING PROTEIN 39 HOMOLOG-RELATED"/>
    <property type="match status" value="1"/>
</dbReference>
<organism evidence="2 3">
    <name type="scientific">Lepidopterella palustris CBS 459.81</name>
    <dbReference type="NCBI Taxonomy" id="1314670"/>
    <lineage>
        <taxon>Eukaryota</taxon>
        <taxon>Fungi</taxon>
        <taxon>Dikarya</taxon>
        <taxon>Ascomycota</taxon>
        <taxon>Pezizomycotina</taxon>
        <taxon>Dothideomycetes</taxon>
        <taxon>Pleosporomycetidae</taxon>
        <taxon>Mytilinidiales</taxon>
        <taxon>Argynnaceae</taxon>
        <taxon>Lepidopterella</taxon>
    </lineage>
</organism>
<accession>A0A8E2DWN8</accession>
<dbReference type="Pfam" id="PF06985">
    <property type="entry name" value="HET"/>
    <property type="match status" value="1"/>
</dbReference>
<evidence type="ECO:0000259" key="1">
    <source>
        <dbReference type="Pfam" id="PF06985"/>
    </source>
</evidence>
<evidence type="ECO:0000313" key="2">
    <source>
        <dbReference type="EMBL" id="OCK73101.1"/>
    </source>
</evidence>
<protein>
    <recommendedName>
        <fullName evidence="1">Heterokaryon incompatibility domain-containing protein</fullName>
    </recommendedName>
</protein>
<dbReference type="PANTHER" id="PTHR24148:SF64">
    <property type="entry name" value="HETEROKARYON INCOMPATIBILITY DOMAIN-CONTAINING PROTEIN"/>
    <property type="match status" value="1"/>
</dbReference>
<reference evidence="2 3" key="1">
    <citation type="journal article" date="2016" name="Nat. Commun.">
        <title>Ectomycorrhizal ecology is imprinted in the genome of the dominant symbiotic fungus Cenococcum geophilum.</title>
        <authorList>
            <consortium name="DOE Joint Genome Institute"/>
            <person name="Peter M."/>
            <person name="Kohler A."/>
            <person name="Ohm R.A."/>
            <person name="Kuo A."/>
            <person name="Krutzmann J."/>
            <person name="Morin E."/>
            <person name="Arend M."/>
            <person name="Barry K.W."/>
            <person name="Binder M."/>
            <person name="Choi C."/>
            <person name="Clum A."/>
            <person name="Copeland A."/>
            <person name="Grisel N."/>
            <person name="Haridas S."/>
            <person name="Kipfer T."/>
            <person name="LaButti K."/>
            <person name="Lindquist E."/>
            <person name="Lipzen A."/>
            <person name="Maire R."/>
            <person name="Meier B."/>
            <person name="Mihaltcheva S."/>
            <person name="Molinier V."/>
            <person name="Murat C."/>
            <person name="Poggeler S."/>
            <person name="Quandt C.A."/>
            <person name="Sperisen C."/>
            <person name="Tritt A."/>
            <person name="Tisserant E."/>
            <person name="Crous P.W."/>
            <person name="Henrissat B."/>
            <person name="Nehls U."/>
            <person name="Egli S."/>
            <person name="Spatafora J.W."/>
            <person name="Grigoriev I.V."/>
            <person name="Martin F.M."/>
        </authorList>
    </citation>
    <scope>NUCLEOTIDE SEQUENCE [LARGE SCALE GENOMIC DNA]</scope>
    <source>
        <strain evidence="2 3">CBS 459.81</strain>
    </source>
</reference>
<dbReference type="AlphaFoldDB" id="A0A8E2DWN8"/>